<evidence type="ECO:0000313" key="2">
    <source>
        <dbReference type="EMBL" id="CAG2208840.1"/>
    </source>
</evidence>
<gene>
    <name evidence="2" type="ORF">MEDL_22981</name>
</gene>
<proteinExistence type="predicted"/>
<reference evidence="2" key="1">
    <citation type="submission" date="2021-03" db="EMBL/GenBank/DDBJ databases">
        <authorList>
            <person name="Bekaert M."/>
        </authorList>
    </citation>
    <scope>NUCLEOTIDE SEQUENCE</scope>
</reference>
<dbReference type="InterPro" id="IPR000477">
    <property type="entry name" value="RT_dom"/>
</dbReference>
<comment type="caution">
    <text evidence="2">The sequence shown here is derived from an EMBL/GenBank/DDBJ whole genome shotgun (WGS) entry which is preliminary data.</text>
</comment>
<accession>A0A8S3RL60</accession>
<organism evidence="2 3">
    <name type="scientific">Mytilus edulis</name>
    <name type="common">Blue mussel</name>
    <dbReference type="NCBI Taxonomy" id="6550"/>
    <lineage>
        <taxon>Eukaryota</taxon>
        <taxon>Metazoa</taxon>
        <taxon>Spiralia</taxon>
        <taxon>Lophotrochozoa</taxon>
        <taxon>Mollusca</taxon>
        <taxon>Bivalvia</taxon>
        <taxon>Autobranchia</taxon>
        <taxon>Pteriomorphia</taxon>
        <taxon>Mytilida</taxon>
        <taxon>Mytiloidea</taxon>
        <taxon>Mytilidae</taxon>
        <taxon>Mytilinae</taxon>
        <taxon>Mytilus</taxon>
    </lineage>
</organism>
<dbReference type="AlphaFoldDB" id="A0A8S3RL60"/>
<evidence type="ECO:0000259" key="1">
    <source>
        <dbReference type="Pfam" id="PF00078"/>
    </source>
</evidence>
<dbReference type="EMBL" id="CAJPWZ010001124">
    <property type="protein sequence ID" value="CAG2208840.1"/>
    <property type="molecule type" value="Genomic_DNA"/>
</dbReference>
<evidence type="ECO:0000313" key="3">
    <source>
        <dbReference type="Proteomes" id="UP000683360"/>
    </source>
</evidence>
<sequence length="170" mass="19029">MHIDQLNVNRQKHNSEGGFLDGFREHFASFAEQSDNSQFDQAYIEQVDKEYAEIIDKCKHDSKEARGQECVKWNGEQSDAFNIKQGVRQGGTLSTDLYKVHVNDLLNEICNTCFGGHIGTINSSAPTCADDLTITSKSQLEAQKLVNIANDFIKIESYILQSTKSVVLPI</sequence>
<dbReference type="Pfam" id="PF00078">
    <property type="entry name" value="RVT_1"/>
    <property type="match status" value="1"/>
</dbReference>
<protein>
    <recommendedName>
        <fullName evidence="1">Reverse transcriptase domain-containing protein</fullName>
    </recommendedName>
</protein>
<name>A0A8S3RL60_MYTED</name>
<dbReference type="OrthoDB" id="10014409at2759"/>
<feature type="domain" description="Reverse transcriptase" evidence="1">
    <location>
        <begin position="66"/>
        <end position="167"/>
    </location>
</feature>
<keyword evidence="3" id="KW-1185">Reference proteome</keyword>
<dbReference type="Proteomes" id="UP000683360">
    <property type="component" value="Unassembled WGS sequence"/>
</dbReference>